<name>A0A9P7YHJ0_9HELO</name>
<dbReference type="SUPFAM" id="SSF51735">
    <property type="entry name" value="NAD(P)-binding Rossmann-fold domains"/>
    <property type="match status" value="1"/>
</dbReference>
<dbReference type="AlphaFoldDB" id="A0A9P7YHJ0"/>
<accession>A0A9P7YHJ0</accession>
<dbReference type="PANTHER" id="PTHR43157">
    <property type="entry name" value="PHOSPHATIDYLINOSITOL-GLYCAN BIOSYNTHESIS CLASS F PROTEIN-RELATED"/>
    <property type="match status" value="1"/>
</dbReference>
<keyword evidence="1" id="KW-0560">Oxidoreductase</keyword>
<dbReference type="EMBL" id="MU251486">
    <property type="protein sequence ID" value="KAG9233784.1"/>
    <property type="molecule type" value="Genomic_DNA"/>
</dbReference>
<organism evidence="2 3">
    <name type="scientific">Amylocarpus encephaloides</name>
    <dbReference type="NCBI Taxonomy" id="45428"/>
    <lineage>
        <taxon>Eukaryota</taxon>
        <taxon>Fungi</taxon>
        <taxon>Dikarya</taxon>
        <taxon>Ascomycota</taxon>
        <taxon>Pezizomycotina</taxon>
        <taxon>Leotiomycetes</taxon>
        <taxon>Helotiales</taxon>
        <taxon>Helotiales incertae sedis</taxon>
        <taxon>Amylocarpus</taxon>
    </lineage>
</organism>
<dbReference type="OrthoDB" id="542013at2759"/>
<dbReference type="Gene3D" id="3.40.50.720">
    <property type="entry name" value="NAD(P)-binding Rossmann-like Domain"/>
    <property type="match status" value="1"/>
</dbReference>
<keyword evidence="3" id="KW-1185">Reference proteome</keyword>
<evidence type="ECO:0000256" key="1">
    <source>
        <dbReference type="ARBA" id="ARBA00023002"/>
    </source>
</evidence>
<gene>
    <name evidence="2" type="ORF">BJ875DRAFT_535169</name>
</gene>
<protein>
    <submittedName>
        <fullName evidence="2">Short-chain dehydrogenase/reductase SDR</fullName>
    </submittedName>
</protein>
<dbReference type="InterPro" id="IPR036291">
    <property type="entry name" value="NAD(P)-bd_dom_sf"/>
</dbReference>
<dbReference type="Proteomes" id="UP000824998">
    <property type="component" value="Unassembled WGS sequence"/>
</dbReference>
<comment type="caution">
    <text evidence="2">The sequence shown here is derived from an EMBL/GenBank/DDBJ whole genome shotgun (WGS) entry which is preliminary data.</text>
</comment>
<dbReference type="GO" id="GO:0016491">
    <property type="term" value="F:oxidoreductase activity"/>
    <property type="evidence" value="ECO:0007669"/>
    <property type="project" value="UniProtKB-KW"/>
</dbReference>
<dbReference type="PANTHER" id="PTHR43157:SF31">
    <property type="entry name" value="PHOSPHATIDYLINOSITOL-GLYCAN BIOSYNTHESIS CLASS F PROTEIN"/>
    <property type="match status" value="1"/>
</dbReference>
<proteinExistence type="predicted"/>
<evidence type="ECO:0000313" key="2">
    <source>
        <dbReference type="EMBL" id="KAG9233784.1"/>
    </source>
</evidence>
<reference evidence="2" key="1">
    <citation type="journal article" date="2021" name="IMA Fungus">
        <title>Genomic characterization of three marine fungi, including Emericellopsis atlantica sp. nov. with signatures of a generalist lifestyle and marine biomass degradation.</title>
        <authorList>
            <person name="Hagestad O.C."/>
            <person name="Hou L."/>
            <person name="Andersen J.H."/>
            <person name="Hansen E.H."/>
            <person name="Altermark B."/>
            <person name="Li C."/>
            <person name="Kuhnert E."/>
            <person name="Cox R.J."/>
            <person name="Crous P.W."/>
            <person name="Spatafora J.W."/>
            <person name="Lail K."/>
            <person name="Amirebrahimi M."/>
            <person name="Lipzen A."/>
            <person name="Pangilinan J."/>
            <person name="Andreopoulos W."/>
            <person name="Hayes R.D."/>
            <person name="Ng V."/>
            <person name="Grigoriev I.V."/>
            <person name="Jackson S.A."/>
            <person name="Sutton T.D.S."/>
            <person name="Dobson A.D.W."/>
            <person name="Rama T."/>
        </authorList>
    </citation>
    <scope>NUCLEOTIDE SEQUENCE</scope>
    <source>
        <strain evidence="2">TRa018bII</strain>
    </source>
</reference>
<evidence type="ECO:0000313" key="3">
    <source>
        <dbReference type="Proteomes" id="UP000824998"/>
    </source>
</evidence>
<sequence length="263" mass="29451">MGGQLGFLYRQLTFRPKPRSQSTSLANKTALITGSNSGLGLEAALQHTSHSLPHLILAVRDPSKASPEFEVEVWPLDQEDYISIVAFGKRVIGLERCGYVLLNAGVTMLEFSASSKTGHERNVQINHTSTALLPLLLILTLTSEGHSWIPFHERPTPDILAHMDEPSTFGPLMQRYYTTKLLNVLWIRGLSSRGRKRGGGRCFVDTVVNHESSHRDYLSEQAVVKPSGFVLSLEGEEVQKRFWRETAELLRRVEEVDLPSFVD</sequence>